<dbReference type="EMBL" id="ACZI02000003">
    <property type="protein sequence ID" value="EFV13904.1"/>
    <property type="molecule type" value="Genomic_DNA"/>
</dbReference>
<organism evidence="2 3">
    <name type="scientific">Segniliparus rugosus (strain ATCC BAA-974 / DSM 45345 / CCUG 50838 / CIP 108380 / JCM 13579 / CDC 945)</name>
    <dbReference type="NCBI Taxonomy" id="679197"/>
    <lineage>
        <taxon>Bacteria</taxon>
        <taxon>Bacillati</taxon>
        <taxon>Actinomycetota</taxon>
        <taxon>Actinomycetes</taxon>
        <taxon>Mycobacteriales</taxon>
        <taxon>Segniliparaceae</taxon>
        <taxon>Segniliparus</taxon>
    </lineage>
</organism>
<keyword evidence="1" id="KW-0732">Signal</keyword>
<dbReference type="Proteomes" id="UP000004816">
    <property type="component" value="Unassembled WGS sequence"/>
</dbReference>
<accession>E5XP12</accession>
<evidence type="ECO:0000256" key="1">
    <source>
        <dbReference type="SAM" id="SignalP"/>
    </source>
</evidence>
<evidence type="ECO:0000313" key="2">
    <source>
        <dbReference type="EMBL" id="EFV13904.1"/>
    </source>
</evidence>
<gene>
    <name evidence="2" type="ORF">HMPREF9336_01233</name>
</gene>
<evidence type="ECO:0000313" key="3">
    <source>
        <dbReference type="Proteomes" id="UP000004816"/>
    </source>
</evidence>
<name>E5XP12_SEGRC</name>
<dbReference type="HOGENOM" id="CLU_1309402_0_0_11"/>
<protein>
    <submittedName>
        <fullName evidence="2">Uncharacterized protein</fullName>
    </submittedName>
</protein>
<keyword evidence="3" id="KW-1185">Reference proteome</keyword>
<comment type="caution">
    <text evidence="2">The sequence shown here is derived from an EMBL/GenBank/DDBJ whole genome shotgun (WGS) entry which is preliminary data.</text>
</comment>
<feature type="chain" id="PRO_5003202931" evidence="1">
    <location>
        <begin position="28"/>
        <end position="180"/>
    </location>
</feature>
<proteinExistence type="predicted"/>
<feature type="signal peptide" evidence="1">
    <location>
        <begin position="1"/>
        <end position="27"/>
    </location>
</feature>
<dbReference type="AlphaFoldDB" id="E5XP12"/>
<reference evidence="2 3" key="1">
    <citation type="journal article" date="2011" name="Stand. Genomic Sci.">
        <title>High quality draft genome sequence of Segniliparus rugosus CDC 945(T)= (ATCC BAA-974(T)).</title>
        <authorList>
            <person name="Earl A.M."/>
            <person name="Desjardins C.A."/>
            <person name="Fitzgerald M.G."/>
            <person name="Arachchi H.M."/>
            <person name="Zeng Q."/>
            <person name="Mehta T."/>
            <person name="Griggs A."/>
            <person name="Birren B.W."/>
            <person name="Toney N.C."/>
            <person name="Carr J."/>
            <person name="Posey J."/>
            <person name="Butler W.R."/>
        </authorList>
    </citation>
    <scope>NUCLEOTIDE SEQUENCE [LARGE SCALE GENOMIC DNA]</scope>
    <source>
        <strain evidence="3">ATCC BAA-974 / DSM 45345 / CCUG 50838 / CIP 108380 / JCM 13579 / CDC 945</strain>
    </source>
</reference>
<sequence>MKTSRVTIALLSSVAAAGFGVAAFSHAAPALGAEASCAALDRAAHDTAANVDKLHGVAQFVSPALPHPDNPEEETGSFDVVALFFQAGDLSRSLRQSSGELRDAEPEVDFPDLRDAADNLAQVNDDTATWFDDTTSPVGTHLPLDEKARRISDKVKNAIQAFRKFNDVYSKRCGEDLMAD</sequence>